<protein>
    <recommendedName>
        <fullName evidence="1">Phospholipase D-like domain-containing protein</fullName>
    </recommendedName>
</protein>
<dbReference type="KEGG" id="fcr:HYN56_10095"/>
<organism evidence="2 3">
    <name type="scientific">Flavobacterium crocinum</name>
    <dbReference type="NCBI Taxonomy" id="2183896"/>
    <lineage>
        <taxon>Bacteria</taxon>
        <taxon>Pseudomonadati</taxon>
        <taxon>Bacteroidota</taxon>
        <taxon>Flavobacteriia</taxon>
        <taxon>Flavobacteriales</taxon>
        <taxon>Flavobacteriaceae</taxon>
        <taxon>Flavobacterium</taxon>
    </lineage>
</organism>
<dbReference type="AlphaFoldDB" id="A0A2S1YKF5"/>
<dbReference type="Pfam" id="PF13091">
    <property type="entry name" value="PLDc_2"/>
    <property type="match status" value="1"/>
</dbReference>
<dbReference type="CDD" id="cd09117">
    <property type="entry name" value="PLDc_Bfil_DEXD_like"/>
    <property type="match status" value="1"/>
</dbReference>
<gene>
    <name evidence="2" type="ORF">HYN56_10095</name>
</gene>
<evidence type="ECO:0000259" key="1">
    <source>
        <dbReference type="Pfam" id="PF13091"/>
    </source>
</evidence>
<feature type="domain" description="Phospholipase D-like" evidence="1">
    <location>
        <begin position="74"/>
        <end position="135"/>
    </location>
</feature>
<dbReference type="RefSeq" id="WP_109192060.1">
    <property type="nucleotide sequence ID" value="NZ_CP029255.1"/>
</dbReference>
<sequence>MKVTLLSQGFNPSLDKAVGNKLIEFFSTNHYQTFTGISAFASEAGVNGLSSCISSSTSFKNLNLIVGIDQQGTSKEALEEILDLKINSYIFYQSEEPIFHPKIYLFEGLEKTALIIGSSNLTARGLFNNIESSILFEFDNSDKDGENLLIDLKSYYSTLFNFTDPNLFKIAQSTIDSFVKLGVVPLKKVWLKRQGKKEANENLEKGILKIPQRAVSKLPKNFAGKKKSKKLEQNYNEEISAVDDQNISTVLIPANAFTSNFTEIWKSKPLTERDLNIPRGSNTNETGSMSLSKGLLDNIDQRHYFRDQVFNSLDWNNSTRKNSEHLEKAIAYFNIIIDEEDKGEFPLQITHNPRTDTESYIQNNSVTSLSWGKAKTLVKNRDLLGKTLTLSKDVTSKDKYTLVIK</sequence>
<dbReference type="EMBL" id="CP029255">
    <property type="protein sequence ID" value="AWK04561.1"/>
    <property type="molecule type" value="Genomic_DNA"/>
</dbReference>
<dbReference type="OrthoDB" id="7056491at2"/>
<accession>A0A2S1YKF5</accession>
<reference evidence="2 3" key="1">
    <citation type="submission" date="2018-05" db="EMBL/GenBank/DDBJ databases">
        <title>Genome sequencing of Flavobacterium sp. HYN0056.</title>
        <authorList>
            <person name="Yi H."/>
            <person name="Baek C."/>
        </authorList>
    </citation>
    <scope>NUCLEOTIDE SEQUENCE [LARGE SCALE GENOMIC DNA]</scope>
    <source>
        <strain evidence="2 3">HYN0056</strain>
    </source>
</reference>
<name>A0A2S1YKF5_9FLAO</name>
<dbReference type="Proteomes" id="UP000245250">
    <property type="component" value="Chromosome"/>
</dbReference>
<proteinExistence type="predicted"/>
<evidence type="ECO:0000313" key="3">
    <source>
        <dbReference type="Proteomes" id="UP000245250"/>
    </source>
</evidence>
<dbReference type="InterPro" id="IPR025202">
    <property type="entry name" value="PLD-like_dom"/>
</dbReference>
<evidence type="ECO:0000313" key="2">
    <source>
        <dbReference type="EMBL" id="AWK04561.1"/>
    </source>
</evidence>
<dbReference type="Gene3D" id="3.30.870.10">
    <property type="entry name" value="Endonuclease Chain A"/>
    <property type="match status" value="1"/>
</dbReference>
<keyword evidence="3" id="KW-1185">Reference proteome</keyword>